<dbReference type="PANTHER" id="PTHR34385:SF1">
    <property type="entry name" value="PEPTIDOGLYCAN L-ALANYL-D-GLUTAMATE ENDOPEPTIDASE CWLK"/>
    <property type="match status" value="1"/>
</dbReference>
<dbReference type="InterPro" id="IPR003709">
    <property type="entry name" value="VanY-like_core_dom"/>
</dbReference>
<dbReference type="InterPro" id="IPR009045">
    <property type="entry name" value="Zn_M74/Hedgehog-like"/>
</dbReference>
<reference evidence="4 5" key="1">
    <citation type="submission" date="2011-02" db="EMBL/GenBank/DDBJ databases">
        <authorList>
            <person name="Nelson K.E."/>
            <person name="Sutton G."/>
            <person name="Torralba M."/>
            <person name="Durkin S."/>
            <person name="Harkins D."/>
            <person name="Montgomery R."/>
            <person name="Ziemer C."/>
            <person name="Klaassens E."/>
            <person name="Ocuiv P."/>
            <person name="Morrison M."/>
        </authorList>
    </citation>
    <scope>NUCLEOTIDE SEQUENCE [LARGE SCALE GENOMIC DNA]</scope>
    <source>
        <strain evidence="4 5">8</strain>
    </source>
</reference>
<dbReference type="PANTHER" id="PTHR34385">
    <property type="entry name" value="D-ALANYL-D-ALANINE CARBOXYPEPTIDASE"/>
    <property type="match status" value="1"/>
</dbReference>
<dbReference type="GO" id="GO:0009002">
    <property type="term" value="F:serine-type D-Ala-D-Ala carboxypeptidase activity"/>
    <property type="evidence" value="ECO:0007669"/>
    <property type="project" value="UniProtKB-EC"/>
</dbReference>
<dbReference type="Proteomes" id="UP000004259">
    <property type="component" value="Unassembled WGS sequence"/>
</dbReference>
<evidence type="ECO:0000313" key="4">
    <source>
        <dbReference type="EMBL" id="EGC02811.1"/>
    </source>
</evidence>
<dbReference type="MEROPS" id="M15.024"/>
<dbReference type="OrthoDB" id="9792074at2"/>
<accession>E9SD68</accession>
<dbReference type="RefSeq" id="WP_002850201.1">
    <property type="nucleotide sequence ID" value="NZ_ADKM02000086.1"/>
</dbReference>
<dbReference type="InterPro" id="IPR058193">
    <property type="entry name" value="VanY/YodJ_core_dom"/>
</dbReference>
<protein>
    <submittedName>
        <fullName evidence="4">Serine-type D-Ala-D-Ala carboxypeptidase</fullName>
        <ecNumber evidence="4">3.4.16.4</ecNumber>
    </submittedName>
</protein>
<keyword evidence="4" id="KW-0121">Carboxypeptidase</keyword>
<dbReference type="GO" id="GO:0006508">
    <property type="term" value="P:proteolysis"/>
    <property type="evidence" value="ECO:0007669"/>
    <property type="project" value="InterPro"/>
</dbReference>
<dbReference type="EC" id="3.4.16.4" evidence="4"/>
<dbReference type="Gene3D" id="3.30.1380.10">
    <property type="match status" value="1"/>
</dbReference>
<name>E9SD68_RUMAL</name>
<feature type="region of interest" description="Disordered" evidence="1">
    <location>
        <begin position="328"/>
        <end position="360"/>
    </location>
</feature>
<organism evidence="4 5">
    <name type="scientific">Ruminococcus albus 8</name>
    <dbReference type="NCBI Taxonomy" id="246199"/>
    <lineage>
        <taxon>Bacteria</taxon>
        <taxon>Bacillati</taxon>
        <taxon>Bacillota</taxon>
        <taxon>Clostridia</taxon>
        <taxon>Eubacteriales</taxon>
        <taxon>Oscillospiraceae</taxon>
        <taxon>Ruminococcus</taxon>
    </lineage>
</organism>
<keyword evidence="4" id="KW-0645">Protease</keyword>
<keyword evidence="5" id="KW-1185">Reference proteome</keyword>
<evidence type="ECO:0000256" key="1">
    <source>
        <dbReference type="SAM" id="MobiDB-lite"/>
    </source>
</evidence>
<feature type="compositionally biased region" description="Low complexity" evidence="1">
    <location>
        <begin position="345"/>
        <end position="360"/>
    </location>
</feature>
<proteinExistence type="predicted"/>
<evidence type="ECO:0000259" key="3">
    <source>
        <dbReference type="Pfam" id="PF02557"/>
    </source>
</evidence>
<dbReference type="eggNOG" id="COG1876">
    <property type="taxonomic scope" value="Bacteria"/>
</dbReference>
<dbReference type="InterPro" id="IPR052179">
    <property type="entry name" value="DD-CPase-like"/>
</dbReference>
<dbReference type="AlphaFoldDB" id="E9SD68"/>
<keyword evidence="2" id="KW-0472">Membrane</keyword>
<feature type="transmembrane region" description="Helical" evidence="2">
    <location>
        <begin position="67"/>
        <end position="87"/>
    </location>
</feature>
<dbReference type="STRING" id="246199.CUS_6084"/>
<feature type="compositionally biased region" description="Basic and acidic residues" evidence="1">
    <location>
        <begin position="124"/>
        <end position="135"/>
    </location>
</feature>
<sequence>MNENNNRNVRDDERSVNGELTSLIDDRDLSRVVLSPEEQAYEEMIRQRIRARRRAAERKRIKRNRTIALILVMVIVLIVCRSCYAAHRKKRDEQKVNTESSVAEKTSTKKENTDSNAETPAETVESKPEETEHKIQQVDGLTFVDGILIVNKTYSVPEDYAPGINTAAQAAFDEMMNDALNDGVYLYINSGYRTYDEQYNLYYNYAYDRGVADADKFSSRPGHSEHQAGLCFDVNSTENSFAGTTEAKWLAAHCSDYGFIIRFPKGKEKYTGYEYEPWHIRFVGVELAKELTSKNLCLEEYLGVTSDYTLAQDPVSQEEMAEQLGVTVGDPNEVDETQGYEETDSGYYDNGGYSDNGYGY</sequence>
<gene>
    <name evidence="4" type="ORF">CUS_6084</name>
</gene>
<dbReference type="Pfam" id="PF02557">
    <property type="entry name" value="VanY"/>
    <property type="match status" value="1"/>
</dbReference>
<dbReference type="SUPFAM" id="SSF55166">
    <property type="entry name" value="Hedgehog/DD-peptidase"/>
    <property type="match status" value="1"/>
</dbReference>
<dbReference type="CDD" id="cd14852">
    <property type="entry name" value="LD-carboxypeptidase"/>
    <property type="match status" value="1"/>
</dbReference>
<comment type="caution">
    <text evidence="4">The sequence shown here is derived from an EMBL/GenBank/DDBJ whole genome shotgun (WGS) entry which is preliminary data.</text>
</comment>
<keyword evidence="2" id="KW-1133">Transmembrane helix</keyword>
<feature type="compositionally biased region" description="Acidic residues" evidence="1">
    <location>
        <begin position="332"/>
        <end position="344"/>
    </location>
</feature>
<evidence type="ECO:0000256" key="2">
    <source>
        <dbReference type="SAM" id="Phobius"/>
    </source>
</evidence>
<feature type="domain" description="D-alanyl-D-alanine carboxypeptidase-like core" evidence="3">
    <location>
        <begin position="165"/>
        <end position="284"/>
    </location>
</feature>
<feature type="region of interest" description="Disordered" evidence="1">
    <location>
        <begin position="89"/>
        <end position="135"/>
    </location>
</feature>
<keyword evidence="4" id="KW-0378">Hydrolase</keyword>
<dbReference type="EMBL" id="ADKM02000086">
    <property type="protein sequence ID" value="EGC02811.1"/>
    <property type="molecule type" value="Genomic_DNA"/>
</dbReference>
<keyword evidence="2" id="KW-0812">Transmembrane</keyword>
<evidence type="ECO:0000313" key="5">
    <source>
        <dbReference type="Proteomes" id="UP000004259"/>
    </source>
</evidence>